<comment type="subcellular location">
    <subcellularLocation>
        <location evidence="1 12">Cytoplasm</location>
    </subcellularLocation>
</comment>
<comment type="catalytic activity">
    <reaction evidence="12">
        <text>tRNA(Cys) + L-cysteine + ATP = L-cysteinyl-tRNA(Cys) + AMP + diphosphate</text>
        <dbReference type="Rhea" id="RHEA:17773"/>
        <dbReference type="Rhea" id="RHEA-COMP:9661"/>
        <dbReference type="Rhea" id="RHEA-COMP:9679"/>
        <dbReference type="ChEBI" id="CHEBI:30616"/>
        <dbReference type="ChEBI" id="CHEBI:33019"/>
        <dbReference type="ChEBI" id="CHEBI:35235"/>
        <dbReference type="ChEBI" id="CHEBI:78442"/>
        <dbReference type="ChEBI" id="CHEBI:78517"/>
        <dbReference type="ChEBI" id="CHEBI:456215"/>
        <dbReference type="EC" id="6.1.1.16"/>
    </reaction>
</comment>
<keyword evidence="6 12" id="KW-0479">Metal-binding</keyword>
<evidence type="ECO:0000256" key="2">
    <source>
        <dbReference type="ARBA" id="ARBA00005594"/>
    </source>
</evidence>
<dbReference type="SMART" id="SM00840">
    <property type="entry name" value="DALR_2"/>
    <property type="match status" value="1"/>
</dbReference>
<dbReference type="NCBIfam" id="TIGR00435">
    <property type="entry name" value="cysS"/>
    <property type="match status" value="1"/>
</dbReference>
<feature type="binding site" evidence="12">
    <location>
        <position position="29"/>
    </location>
    <ligand>
        <name>Zn(2+)</name>
        <dbReference type="ChEBI" id="CHEBI:29105"/>
    </ligand>
</feature>
<dbReference type="InterPro" id="IPR056411">
    <property type="entry name" value="CysS_C"/>
</dbReference>
<feature type="binding site" evidence="12">
    <location>
        <position position="209"/>
    </location>
    <ligand>
        <name>Zn(2+)</name>
        <dbReference type="ChEBI" id="CHEBI:29105"/>
    </ligand>
</feature>
<comment type="caution">
    <text evidence="14">The sequence shown here is derived from an EMBL/GenBank/DDBJ whole genome shotgun (WGS) entry which is preliminary data.</text>
</comment>
<dbReference type="Gene3D" id="3.40.50.620">
    <property type="entry name" value="HUPs"/>
    <property type="match status" value="1"/>
</dbReference>
<dbReference type="GO" id="GO:0005524">
    <property type="term" value="F:ATP binding"/>
    <property type="evidence" value="ECO:0007669"/>
    <property type="project" value="UniProtKB-UniRule"/>
</dbReference>
<keyword evidence="8 12" id="KW-0862">Zinc</keyword>
<dbReference type="Pfam" id="PF01406">
    <property type="entry name" value="tRNA-synt_1e"/>
    <property type="match status" value="1"/>
</dbReference>
<dbReference type="PANTHER" id="PTHR10890">
    <property type="entry name" value="CYSTEINYL-TRNA SYNTHETASE"/>
    <property type="match status" value="1"/>
</dbReference>
<feature type="binding site" evidence="12">
    <location>
        <position position="234"/>
    </location>
    <ligand>
        <name>Zn(2+)</name>
        <dbReference type="ChEBI" id="CHEBI:29105"/>
    </ligand>
</feature>
<dbReference type="PANTHER" id="PTHR10890:SF3">
    <property type="entry name" value="CYSTEINE--TRNA LIGASE, CYTOPLASMIC"/>
    <property type="match status" value="1"/>
</dbReference>
<feature type="short sequence motif" description="'HIGH' region" evidence="12">
    <location>
        <begin position="31"/>
        <end position="41"/>
    </location>
</feature>
<dbReference type="HAMAP" id="MF_00041">
    <property type="entry name" value="Cys_tRNA_synth"/>
    <property type="match status" value="1"/>
</dbReference>
<dbReference type="FunFam" id="3.40.50.620:FF:000009">
    <property type="entry name" value="Cysteine--tRNA ligase"/>
    <property type="match status" value="1"/>
</dbReference>
<evidence type="ECO:0000256" key="8">
    <source>
        <dbReference type="ARBA" id="ARBA00022833"/>
    </source>
</evidence>
<dbReference type="GO" id="GO:0004817">
    <property type="term" value="F:cysteine-tRNA ligase activity"/>
    <property type="evidence" value="ECO:0007669"/>
    <property type="project" value="UniProtKB-UniRule"/>
</dbReference>
<comment type="subunit">
    <text evidence="3 12">Monomer.</text>
</comment>
<reference evidence="14" key="1">
    <citation type="journal article" date="2020" name="mSystems">
        <title>Genome- and Community-Level Interaction Insights into Carbon Utilization and Element Cycling Functions of Hydrothermarchaeota in Hydrothermal Sediment.</title>
        <authorList>
            <person name="Zhou Z."/>
            <person name="Liu Y."/>
            <person name="Xu W."/>
            <person name="Pan J."/>
            <person name="Luo Z.H."/>
            <person name="Li M."/>
        </authorList>
    </citation>
    <scope>NUCLEOTIDE SEQUENCE [LARGE SCALE GENOMIC DNA]</scope>
    <source>
        <strain evidence="14">SpSt-769</strain>
    </source>
</reference>
<dbReference type="GO" id="GO:0008270">
    <property type="term" value="F:zinc ion binding"/>
    <property type="evidence" value="ECO:0007669"/>
    <property type="project" value="UniProtKB-UniRule"/>
</dbReference>
<evidence type="ECO:0000256" key="4">
    <source>
        <dbReference type="ARBA" id="ARBA00022490"/>
    </source>
</evidence>
<keyword evidence="9 12" id="KW-0067">ATP-binding</keyword>
<dbReference type="InterPro" id="IPR015273">
    <property type="entry name" value="Cys-tRNA-synt_Ia_DALR"/>
</dbReference>
<keyword evidence="5 12" id="KW-0436">Ligase</keyword>
<protein>
    <recommendedName>
        <fullName evidence="12">Cysteine--tRNA ligase</fullName>
        <ecNumber evidence="12">6.1.1.16</ecNumber>
    </recommendedName>
    <alternativeName>
        <fullName evidence="12">Cysteinyl-tRNA synthetase</fullName>
        <shortName evidence="12">CysRS</shortName>
    </alternativeName>
</protein>
<dbReference type="SUPFAM" id="SSF52374">
    <property type="entry name" value="Nucleotidylyl transferase"/>
    <property type="match status" value="1"/>
</dbReference>
<keyword evidence="7 12" id="KW-0547">Nucleotide-binding</keyword>
<evidence type="ECO:0000256" key="7">
    <source>
        <dbReference type="ARBA" id="ARBA00022741"/>
    </source>
</evidence>
<dbReference type="Gene3D" id="1.20.120.1910">
    <property type="entry name" value="Cysteine-tRNA ligase, C-terminal anti-codon recognition domain"/>
    <property type="match status" value="1"/>
</dbReference>
<evidence type="ECO:0000256" key="12">
    <source>
        <dbReference type="HAMAP-Rule" id="MF_00041"/>
    </source>
</evidence>
<dbReference type="InterPro" id="IPR015803">
    <property type="entry name" value="Cys-tRNA-ligase"/>
</dbReference>
<comment type="cofactor">
    <cofactor evidence="12">
        <name>Zn(2+)</name>
        <dbReference type="ChEBI" id="CHEBI:29105"/>
    </cofactor>
    <text evidence="12">Binds 1 zinc ion per subunit.</text>
</comment>
<dbReference type="GO" id="GO:0006423">
    <property type="term" value="P:cysteinyl-tRNA aminoacylation"/>
    <property type="evidence" value="ECO:0007669"/>
    <property type="project" value="UniProtKB-UniRule"/>
</dbReference>
<dbReference type="CDD" id="cd00672">
    <property type="entry name" value="CysRS_core"/>
    <property type="match status" value="1"/>
</dbReference>
<dbReference type="InterPro" id="IPR014729">
    <property type="entry name" value="Rossmann-like_a/b/a_fold"/>
</dbReference>
<dbReference type="GO" id="GO:0005829">
    <property type="term" value="C:cytosol"/>
    <property type="evidence" value="ECO:0007669"/>
    <property type="project" value="TreeGrafter"/>
</dbReference>
<dbReference type="EC" id="6.1.1.16" evidence="12"/>
<dbReference type="InterPro" id="IPR009080">
    <property type="entry name" value="tRNAsynth_Ia_anticodon-bd"/>
</dbReference>
<accession>A0A7C4ASU9</accession>
<evidence type="ECO:0000256" key="6">
    <source>
        <dbReference type="ARBA" id="ARBA00022723"/>
    </source>
</evidence>
<dbReference type="AlphaFoldDB" id="A0A7C4ASU9"/>
<keyword evidence="11 12" id="KW-0030">Aminoacyl-tRNA synthetase</keyword>
<evidence type="ECO:0000256" key="3">
    <source>
        <dbReference type="ARBA" id="ARBA00011245"/>
    </source>
</evidence>
<dbReference type="InterPro" id="IPR024909">
    <property type="entry name" value="Cys-tRNA/MSH_ligase"/>
</dbReference>
<keyword evidence="4 12" id="KW-0963">Cytoplasm</keyword>
<dbReference type="PRINTS" id="PR00983">
    <property type="entry name" value="TRNASYNTHCYS"/>
</dbReference>
<dbReference type="InterPro" id="IPR032678">
    <property type="entry name" value="tRNA-synt_1_cat_dom"/>
</dbReference>
<dbReference type="EMBL" id="DTGT01000326">
    <property type="protein sequence ID" value="HGH61640.1"/>
    <property type="molecule type" value="Genomic_DNA"/>
</dbReference>
<proteinExistence type="inferred from homology"/>
<organism evidence="14">
    <name type="scientific">Desulfomonile tiedjei</name>
    <dbReference type="NCBI Taxonomy" id="2358"/>
    <lineage>
        <taxon>Bacteria</taxon>
        <taxon>Pseudomonadati</taxon>
        <taxon>Thermodesulfobacteriota</taxon>
        <taxon>Desulfomonilia</taxon>
        <taxon>Desulfomonilales</taxon>
        <taxon>Desulfomonilaceae</taxon>
        <taxon>Desulfomonile</taxon>
    </lineage>
</organism>
<dbReference type="Pfam" id="PF09190">
    <property type="entry name" value="DALR_2"/>
    <property type="match status" value="1"/>
</dbReference>
<evidence type="ECO:0000256" key="5">
    <source>
        <dbReference type="ARBA" id="ARBA00022598"/>
    </source>
</evidence>
<sequence length="485" mass="54931">MALRLYNTMTRQKEEFVPVTPGEVKMYVCGVTVYDMCHIGHARSIVLFDVIYRYLKYKNFAVTYVRNFTDVDDKIINRARERGEDWKALAEKYIREFYTDMDALGCLRPTHEPRATEYIHRIQELIKRLIENGYAYEADGDVMFSVDRFQGYGKLSGKKIEDLVAGARVEVDEKKKNPLDFALWKAAKPGEPFWESPWGPGRPGWHIECSAMSMHLLGEHFDIHGGGADLAFPHHENEIAQSESVAGAPFAKYWIHNGFVNIRQEKMSKSLGNVLNIRDILQEIHPEVLRLFLLSSHYRSPLDYNDASVKEAATGLHRLYSSLATLETLGGDGAEDSLPPALVNIREKFCEAMDDDFNTPRCLALLFDAARAINRIAAEAQRDPRNAPKRPVLDGVGSEILEVSRNVLGILKEEPKAFVEALRKGGVNELSIDPETIQALIDERAAARKRKDFRRADEIRAQLSSHGIVLEDGPSGTTWKIKENR</sequence>
<comment type="similarity">
    <text evidence="2 12">Belongs to the class-I aminoacyl-tRNA synthetase family.</text>
</comment>
<feature type="binding site" evidence="12">
    <location>
        <position position="238"/>
    </location>
    <ligand>
        <name>Zn(2+)</name>
        <dbReference type="ChEBI" id="CHEBI:29105"/>
    </ligand>
</feature>
<evidence type="ECO:0000256" key="11">
    <source>
        <dbReference type="ARBA" id="ARBA00023146"/>
    </source>
</evidence>
<evidence type="ECO:0000256" key="9">
    <source>
        <dbReference type="ARBA" id="ARBA00022840"/>
    </source>
</evidence>
<dbReference type="Pfam" id="PF23493">
    <property type="entry name" value="CysS_C"/>
    <property type="match status" value="1"/>
</dbReference>
<gene>
    <name evidence="12" type="primary">cysS</name>
    <name evidence="14" type="ORF">ENV54_10120</name>
</gene>
<dbReference type="SUPFAM" id="SSF47323">
    <property type="entry name" value="Anticodon-binding domain of a subclass of class I aminoacyl-tRNA synthetases"/>
    <property type="match status" value="1"/>
</dbReference>
<evidence type="ECO:0000313" key="14">
    <source>
        <dbReference type="EMBL" id="HGH61640.1"/>
    </source>
</evidence>
<evidence type="ECO:0000256" key="10">
    <source>
        <dbReference type="ARBA" id="ARBA00022917"/>
    </source>
</evidence>
<evidence type="ECO:0000259" key="13">
    <source>
        <dbReference type="SMART" id="SM00840"/>
    </source>
</evidence>
<feature type="binding site" evidence="12">
    <location>
        <position position="269"/>
    </location>
    <ligand>
        <name>ATP</name>
        <dbReference type="ChEBI" id="CHEBI:30616"/>
    </ligand>
</feature>
<name>A0A7C4ASU9_9BACT</name>
<feature type="domain" description="Cysteinyl-tRNA synthetase class Ia DALR" evidence="13">
    <location>
        <begin position="348"/>
        <end position="419"/>
    </location>
</feature>
<feature type="short sequence motif" description="'KMSKS' region" evidence="12">
    <location>
        <begin position="266"/>
        <end position="270"/>
    </location>
</feature>
<keyword evidence="10 12" id="KW-0648">Protein biosynthesis</keyword>
<evidence type="ECO:0000256" key="1">
    <source>
        <dbReference type="ARBA" id="ARBA00004496"/>
    </source>
</evidence>